<dbReference type="InterPro" id="IPR001509">
    <property type="entry name" value="Epimerase_deHydtase"/>
</dbReference>
<name>A0A838Y4F9_9NEIS</name>
<evidence type="ECO:0000259" key="1">
    <source>
        <dbReference type="Pfam" id="PF01370"/>
    </source>
</evidence>
<sequence length="339" mass="37851">MKQVLVTGATGGLGRNAVAMLLQRGCRVRATGRKLEIGRQLVAQGAEFLQLDLASATRAEVAALLHGIDTVWHCAALSAPWGAEADFIAANVLATERLLQAAGQAGVSRFVHISTPALYFDFQHRHQIPESYRPRQYVNGYARSKAQAEDRVQQAVVRYPAMRCIILRPRAIFGEYDQVLIPRLARLLRRPGARLPLPRGGEVLLDLTYVGNVTHAMWLASTRPELLSGEVFNITNQQPAVLKQVLQQLFVEELGWPMRIVSPPYTVLHYASLALQWLSRFNGREPLLTPYSLGAVHFDMTLDNRRASERLGYVPPYSMQEGIQRTADWLREQADGHIA</sequence>
<dbReference type="InterPro" id="IPR036291">
    <property type="entry name" value="NAD(P)-bd_dom_sf"/>
</dbReference>
<gene>
    <name evidence="2" type="ORF">H2Z84_18270</name>
</gene>
<dbReference type="EMBL" id="JACERN010000042">
    <property type="protein sequence ID" value="MBA4710320.1"/>
    <property type="molecule type" value="Genomic_DNA"/>
</dbReference>
<comment type="caution">
    <text evidence="2">The sequence shown here is derived from an EMBL/GenBank/DDBJ whole genome shotgun (WGS) entry which is preliminary data.</text>
</comment>
<evidence type="ECO:0000313" key="3">
    <source>
        <dbReference type="Proteomes" id="UP000545606"/>
    </source>
</evidence>
<organism evidence="2 3">
    <name type="scientific">Aquitalea aquatica</name>
    <dbReference type="NCBI Taxonomy" id="3044273"/>
    <lineage>
        <taxon>Bacteria</taxon>
        <taxon>Pseudomonadati</taxon>
        <taxon>Pseudomonadota</taxon>
        <taxon>Betaproteobacteria</taxon>
        <taxon>Neisseriales</taxon>
        <taxon>Chromobacteriaceae</taxon>
        <taxon>Aquitalea</taxon>
    </lineage>
</organism>
<dbReference type="AlphaFoldDB" id="A0A838Y4F9"/>
<reference evidence="2 3" key="1">
    <citation type="submission" date="2020-07" db="EMBL/GenBank/DDBJ databases">
        <title>Draft genome sequence of violacein-producing bacteria and related species.</title>
        <authorList>
            <person name="Wilson H.S."/>
            <person name="De Leon M.E."/>
        </authorList>
    </citation>
    <scope>NUCLEOTIDE SEQUENCE [LARGE SCALE GENOMIC DNA]</scope>
    <source>
        <strain evidence="2 3">HSC-21Su07</strain>
    </source>
</reference>
<dbReference type="PANTHER" id="PTHR43245:SF46">
    <property type="entry name" value="NUCLEOSIDE-DIPHOSPHATE-SUGAR EPIMERASE"/>
    <property type="match status" value="1"/>
</dbReference>
<dbReference type="InterPro" id="IPR050177">
    <property type="entry name" value="Lipid_A_modif_metabolic_enz"/>
</dbReference>
<keyword evidence="3" id="KW-1185">Reference proteome</keyword>
<dbReference type="Pfam" id="PF01370">
    <property type="entry name" value="Epimerase"/>
    <property type="match status" value="1"/>
</dbReference>
<dbReference type="Proteomes" id="UP000545606">
    <property type="component" value="Unassembled WGS sequence"/>
</dbReference>
<feature type="domain" description="NAD-dependent epimerase/dehydratase" evidence="1">
    <location>
        <begin position="4"/>
        <end position="234"/>
    </location>
</feature>
<dbReference type="SUPFAM" id="SSF51735">
    <property type="entry name" value="NAD(P)-binding Rossmann-fold domains"/>
    <property type="match status" value="1"/>
</dbReference>
<accession>A0A838Y4F9</accession>
<dbReference type="Gene3D" id="3.40.50.720">
    <property type="entry name" value="NAD(P)-binding Rossmann-like Domain"/>
    <property type="match status" value="1"/>
</dbReference>
<protein>
    <submittedName>
        <fullName evidence="2">NAD(P)-dependent oxidoreductase</fullName>
    </submittedName>
</protein>
<dbReference type="PANTHER" id="PTHR43245">
    <property type="entry name" value="BIFUNCTIONAL POLYMYXIN RESISTANCE PROTEIN ARNA"/>
    <property type="match status" value="1"/>
</dbReference>
<proteinExistence type="predicted"/>
<evidence type="ECO:0000313" key="2">
    <source>
        <dbReference type="EMBL" id="MBA4710320.1"/>
    </source>
</evidence>